<dbReference type="EMBL" id="VSSQ01118402">
    <property type="protein sequence ID" value="MPN52363.1"/>
    <property type="molecule type" value="Genomic_DNA"/>
</dbReference>
<comment type="caution">
    <text evidence="1">The sequence shown here is derived from an EMBL/GenBank/DDBJ whole genome shotgun (WGS) entry which is preliminary data.</text>
</comment>
<name>A0A645IYS4_9ZZZZ</name>
<sequence>MAGQVHFGAQIGRLYGPGLGNRHADSIRGDVVNVVFVVEDDLVEEGSVEDAAFSRFALGIDVAEVGEDVGELVEAFAGVLVAGGEVLQPVFDGVEVGADAVLFGFEEVEWDGVGVVGLDEFESLGVELLLLREEE</sequence>
<organism evidence="1">
    <name type="scientific">bioreactor metagenome</name>
    <dbReference type="NCBI Taxonomy" id="1076179"/>
    <lineage>
        <taxon>unclassified sequences</taxon>
        <taxon>metagenomes</taxon>
        <taxon>ecological metagenomes</taxon>
    </lineage>
</organism>
<protein>
    <submittedName>
        <fullName evidence="1">Uncharacterized protein</fullName>
    </submittedName>
</protein>
<accession>A0A645IYS4</accession>
<gene>
    <name evidence="1" type="ORF">SDC9_200024</name>
</gene>
<proteinExistence type="predicted"/>
<evidence type="ECO:0000313" key="1">
    <source>
        <dbReference type="EMBL" id="MPN52363.1"/>
    </source>
</evidence>
<dbReference type="AlphaFoldDB" id="A0A645IYS4"/>
<reference evidence="1" key="1">
    <citation type="submission" date="2019-08" db="EMBL/GenBank/DDBJ databases">
        <authorList>
            <person name="Kucharzyk K."/>
            <person name="Murdoch R.W."/>
            <person name="Higgins S."/>
            <person name="Loffler F."/>
        </authorList>
    </citation>
    <scope>NUCLEOTIDE SEQUENCE</scope>
</reference>